<sequence length="128" mass="14847">MKTLLLLLVTLFSLSSYSQVDRRVGQGQYKRHYKQKNIEEINDETLTKLNKELNLDGFQEAVAKNLIADFNKSAKEVKEAESLKNEEKSELLIGLAEKFKFKLFEILTEEQKSKYNAMLSGENKKKKK</sequence>
<accession>A0A365P2T3</accession>
<feature type="signal peptide" evidence="1">
    <location>
        <begin position="1"/>
        <end position="18"/>
    </location>
</feature>
<evidence type="ECO:0000313" key="2">
    <source>
        <dbReference type="EMBL" id="RBA28833.1"/>
    </source>
</evidence>
<evidence type="ECO:0000313" key="3">
    <source>
        <dbReference type="Proteomes" id="UP000253319"/>
    </source>
</evidence>
<dbReference type="RefSeq" id="WP_113988634.1">
    <property type="nucleotide sequence ID" value="NZ_QLST01000005.1"/>
</dbReference>
<evidence type="ECO:0008006" key="4">
    <source>
        <dbReference type="Google" id="ProtNLM"/>
    </source>
</evidence>
<dbReference type="Proteomes" id="UP000253319">
    <property type="component" value="Unassembled WGS sequence"/>
</dbReference>
<protein>
    <recommendedName>
        <fullName evidence="4">Periplasmic heavy metal sensor</fullName>
    </recommendedName>
</protein>
<dbReference type="OrthoDB" id="1377106at2"/>
<name>A0A365P2T3_9FLAO</name>
<feature type="chain" id="PRO_5016810278" description="Periplasmic heavy metal sensor" evidence="1">
    <location>
        <begin position="19"/>
        <end position="128"/>
    </location>
</feature>
<comment type="caution">
    <text evidence="2">The sequence shown here is derived from an EMBL/GenBank/DDBJ whole genome shotgun (WGS) entry which is preliminary data.</text>
</comment>
<evidence type="ECO:0000256" key="1">
    <source>
        <dbReference type="SAM" id="SignalP"/>
    </source>
</evidence>
<gene>
    <name evidence="2" type="ORF">DPN68_05445</name>
</gene>
<reference evidence="2 3" key="1">
    <citation type="submission" date="2018-06" db="EMBL/GenBank/DDBJ databases">
        <title>Flavobacterium tibetense sp. nov., isolated from a wetland YonghuCo on Tibetan Plateau.</title>
        <authorList>
            <person name="Xing P."/>
            <person name="Phurbu D."/>
            <person name="Lu H."/>
        </authorList>
    </citation>
    <scope>NUCLEOTIDE SEQUENCE [LARGE SCALE GENOMIC DNA]</scope>
    <source>
        <strain evidence="2 3">YH5</strain>
    </source>
</reference>
<organism evidence="2 3">
    <name type="scientific">Flavobacterium tibetense</name>
    <dbReference type="NCBI Taxonomy" id="2233533"/>
    <lineage>
        <taxon>Bacteria</taxon>
        <taxon>Pseudomonadati</taxon>
        <taxon>Bacteroidota</taxon>
        <taxon>Flavobacteriia</taxon>
        <taxon>Flavobacteriales</taxon>
        <taxon>Flavobacteriaceae</taxon>
        <taxon>Flavobacterium</taxon>
    </lineage>
</organism>
<dbReference type="AlphaFoldDB" id="A0A365P2T3"/>
<keyword evidence="1" id="KW-0732">Signal</keyword>
<keyword evidence="3" id="KW-1185">Reference proteome</keyword>
<dbReference type="EMBL" id="QLST01000005">
    <property type="protein sequence ID" value="RBA28833.1"/>
    <property type="molecule type" value="Genomic_DNA"/>
</dbReference>
<proteinExistence type="predicted"/>